<reference evidence="1 2" key="1">
    <citation type="submission" date="2024-01" db="EMBL/GenBank/DDBJ databases">
        <title>The genomes of 5 underutilized Papilionoideae crops provide insights into root nodulation and disease resistanc.</title>
        <authorList>
            <person name="Jiang F."/>
        </authorList>
    </citation>
    <scope>NUCLEOTIDE SEQUENCE [LARGE SCALE GENOMIC DNA]</scope>
    <source>
        <strain evidence="1">LVBAO_FW01</strain>
        <tissue evidence="1">Leaves</tissue>
    </source>
</reference>
<dbReference type="Proteomes" id="UP001367508">
    <property type="component" value="Unassembled WGS sequence"/>
</dbReference>
<keyword evidence="2" id="KW-1185">Reference proteome</keyword>
<dbReference type="AlphaFoldDB" id="A0AAN9N0Z0"/>
<name>A0AAN9N0Z0_CANGL</name>
<evidence type="ECO:0000313" key="2">
    <source>
        <dbReference type="Proteomes" id="UP001367508"/>
    </source>
</evidence>
<comment type="caution">
    <text evidence="1">The sequence shown here is derived from an EMBL/GenBank/DDBJ whole genome shotgun (WGS) entry which is preliminary data.</text>
</comment>
<dbReference type="EMBL" id="JAYMYQ010000001">
    <property type="protein sequence ID" value="KAK7361927.1"/>
    <property type="molecule type" value="Genomic_DNA"/>
</dbReference>
<evidence type="ECO:0000313" key="1">
    <source>
        <dbReference type="EMBL" id="KAK7361927.1"/>
    </source>
</evidence>
<sequence>MPIWFEISSIWSISIDFVGFSSASKYKVTKQDEVFLKLNGVWKIAWKIVERFDYNLSVYNLRWGALSSKAASN</sequence>
<protein>
    <submittedName>
        <fullName evidence="1">Uncharacterized protein</fullName>
    </submittedName>
</protein>
<organism evidence="1 2">
    <name type="scientific">Canavalia gladiata</name>
    <name type="common">Sword bean</name>
    <name type="synonym">Dolichos gladiatus</name>
    <dbReference type="NCBI Taxonomy" id="3824"/>
    <lineage>
        <taxon>Eukaryota</taxon>
        <taxon>Viridiplantae</taxon>
        <taxon>Streptophyta</taxon>
        <taxon>Embryophyta</taxon>
        <taxon>Tracheophyta</taxon>
        <taxon>Spermatophyta</taxon>
        <taxon>Magnoliopsida</taxon>
        <taxon>eudicotyledons</taxon>
        <taxon>Gunneridae</taxon>
        <taxon>Pentapetalae</taxon>
        <taxon>rosids</taxon>
        <taxon>fabids</taxon>
        <taxon>Fabales</taxon>
        <taxon>Fabaceae</taxon>
        <taxon>Papilionoideae</taxon>
        <taxon>50 kb inversion clade</taxon>
        <taxon>NPAAA clade</taxon>
        <taxon>indigoferoid/millettioid clade</taxon>
        <taxon>Phaseoleae</taxon>
        <taxon>Canavalia</taxon>
    </lineage>
</organism>
<proteinExistence type="predicted"/>
<gene>
    <name evidence="1" type="ORF">VNO77_04021</name>
</gene>
<accession>A0AAN9N0Z0</accession>